<feature type="transmembrane region" description="Helical" evidence="5">
    <location>
        <begin position="285"/>
        <end position="305"/>
    </location>
</feature>
<dbReference type="SUPFAM" id="SSF103473">
    <property type="entry name" value="MFS general substrate transporter"/>
    <property type="match status" value="1"/>
</dbReference>
<dbReference type="InterPro" id="IPR036259">
    <property type="entry name" value="MFS_trans_sf"/>
</dbReference>
<proteinExistence type="predicted"/>
<protein>
    <recommendedName>
        <fullName evidence="7">Major facilitator superfamily (MFS) profile domain-containing protein</fullName>
    </recommendedName>
</protein>
<evidence type="ECO:0000256" key="5">
    <source>
        <dbReference type="SAM" id="Phobius"/>
    </source>
</evidence>
<sequence>MRFSAMLRNVSVEPMLVLYYVAAAIATLASTNLLLLKACSPHHSPPEGTPCDEVAAQKVVTAINTWRPGFEYSIPVVFILFAGAWSDAHGKRRKPLMILPIAGEIITLFYIASSVYFWKWTPEVTALFESLLRGLTGGRTCFSFGAITYIADNTYPEQRTFRLAIITALIFISSPIGNALGGILRVTFGFYVTFNVCLGLNLLALLSGLILLKRYSDEEPLEKSCGLPELLKTWKTVIKERTGHKRTIILLMLIVSPLFGGCLIGEYSVLYFYLRYKFHWGEADYGFYSAFRMSLTFFGTLISVGVLSRVFRLSDEVIGLIATTSQIAAALGSTFAHFPWQMFLYPTLDLMHGAIYTVGHSIVSKGVESEELGKMNSVLGTVDSLIPLVVFPLYNKTYSLTFQETPGAFFLISVAFASVTWVIFLVVIVLRMKQSARVHTTVN</sequence>
<name>A0A1B6LLW9_9HEMI</name>
<feature type="transmembrane region" description="Helical" evidence="5">
    <location>
        <begin position="190"/>
        <end position="212"/>
    </location>
</feature>
<keyword evidence="4 5" id="KW-0472">Membrane</keyword>
<accession>A0A1B6LLW9</accession>
<keyword evidence="3 5" id="KW-1133">Transmembrane helix</keyword>
<dbReference type="GO" id="GO:0016020">
    <property type="term" value="C:membrane"/>
    <property type="evidence" value="ECO:0007669"/>
    <property type="project" value="UniProtKB-SubCell"/>
</dbReference>
<dbReference type="InterPro" id="IPR011701">
    <property type="entry name" value="MFS"/>
</dbReference>
<feature type="transmembrane region" description="Helical" evidence="5">
    <location>
        <begin position="96"/>
        <end position="118"/>
    </location>
</feature>
<dbReference type="Pfam" id="PF07690">
    <property type="entry name" value="MFS_1"/>
    <property type="match status" value="1"/>
</dbReference>
<organism evidence="6">
    <name type="scientific">Graphocephala atropunctata</name>
    <dbReference type="NCBI Taxonomy" id="36148"/>
    <lineage>
        <taxon>Eukaryota</taxon>
        <taxon>Metazoa</taxon>
        <taxon>Ecdysozoa</taxon>
        <taxon>Arthropoda</taxon>
        <taxon>Hexapoda</taxon>
        <taxon>Insecta</taxon>
        <taxon>Pterygota</taxon>
        <taxon>Neoptera</taxon>
        <taxon>Paraneoptera</taxon>
        <taxon>Hemiptera</taxon>
        <taxon>Auchenorrhyncha</taxon>
        <taxon>Membracoidea</taxon>
        <taxon>Cicadellidae</taxon>
        <taxon>Cicadellinae</taxon>
        <taxon>Cicadellini</taxon>
        <taxon>Graphocephala</taxon>
    </lineage>
</organism>
<feature type="transmembrane region" description="Helical" evidence="5">
    <location>
        <begin position="163"/>
        <end position="184"/>
    </location>
</feature>
<feature type="transmembrane region" description="Helical" evidence="5">
    <location>
        <begin position="407"/>
        <end position="430"/>
    </location>
</feature>
<evidence type="ECO:0000256" key="2">
    <source>
        <dbReference type="ARBA" id="ARBA00022692"/>
    </source>
</evidence>
<evidence type="ECO:0000256" key="3">
    <source>
        <dbReference type="ARBA" id="ARBA00022989"/>
    </source>
</evidence>
<evidence type="ECO:0000256" key="4">
    <source>
        <dbReference type="ARBA" id="ARBA00023136"/>
    </source>
</evidence>
<evidence type="ECO:0000313" key="6">
    <source>
        <dbReference type="EMBL" id="JAT24731.1"/>
    </source>
</evidence>
<feature type="transmembrane region" description="Helical" evidence="5">
    <location>
        <begin position="317"/>
        <end position="336"/>
    </location>
</feature>
<reference evidence="6" key="1">
    <citation type="submission" date="2015-11" db="EMBL/GenBank/DDBJ databases">
        <title>De novo transcriptome assembly of four potential Pierce s Disease insect vectors from Arizona vineyards.</title>
        <authorList>
            <person name="Tassone E.E."/>
        </authorList>
    </citation>
    <scope>NUCLEOTIDE SEQUENCE</scope>
</reference>
<dbReference type="EMBL" id="GEBQ01015246">
    <property type="protein sequence ID" value="JAT24731.1"/>
    <property type="molecule type" value="Transcribed_RNA"/>
</dbReference>
<dbReference type="GO" id="GO:0022857">
    <property type="term" value="F:transmembrane transporter activity"/>
    <property type="evidence" value="ECO:0007669"/>
    <property type="project" value="InterPro"/>
</dbReference>
<gene>
    <name evidence="6" type="ORF">g.3313</name>
</gene>
<feature type="transmembrane region" description="Helical" evidence="5">
    <location>
        <begin position="248"/>
        <end position="273"/>
    </location>
</feature>
<dbReference type="Gene3D" id="1.20.1250.20">
    <property type="entry name" value="MFS general substrate transporter like domains"/>
    <property type="match status" value="1"/>
</dbReference>
<evidence type="ECO:0000256" key="1">
    <source>
        <dbReference type="ARBA" id="ARBA00004141"/>
    </source>
</evidence>
<dbReference type="AlphaFoldDB" id="A0A1B6LLW9"/>
<dbReference type="PANTHER" id="PTHR23507:SF1">
    <property type="entry name" value="FI18259P1-RELATED"/>
    <property type="match status" value="1"/>
</dbReference>
<dbReference type="PANTHER" id="PTHR23507">
    <property type="entry name" value="ZGC:174356"/>
    <property type="match status" value="1"/>
</dbReference>
<feature type="transmembrane region" description="Helical" evidence="5">
    <location>
        <begin position="16"/>
        <end position="36"/>
    </location>
</feature>
<evidence type="ECO:0008006" key="7">
    <source>
        <dbReference type="Google" id="ProtNLM"/>
    </source>
</evidence>
<keyword evidence="2 5" id="KW-0812">Transmembrane</keyword>
<comment type="subcellular location">
    <subcellularLocation>
        <location evidence="1">Membrane</location>
        <topology evidence="1">Multi-pass membrane protein</topology>
    </subcellularLocation>
</comment>